<accession>A0ABW6CJU2</accession>
<organism evidence="2 3">
    <name type="scientific">Phenylobacterium ferrooxidans</name>
    <dbReference type="NCBI Taxonomy" id="2982689"/>
    <lineage>
        <taxon>Bacteria</taxon>
        <taxon>Pseudomonadati</taxon>
        <taxon>Pseudomonadota</taxon>
        <taxon>Alphaproteobacteria</taxon>
        <taxon>Caulobacterales</taxon>
        <taxon>Caulobacteraceae</taxon>
        <taxon>Phenylobacterium</taxon>
    </lineage>
</organism>
<dbReference type="InterPro" id="IPR009363">
    <property type="entry name" value="Phage_Mu_Gp16"/>
</dbReference>
<name>A0ABW6CJU2_9CAUL</name>
<dbReference type="Pfam" id="PF06252">
    <property type="entry name" value="GemA"/>
    <property type="match status" value="1"/>
</dbReference>
<reference evidence="2 3" key="1">
    <citation type="submission" date="2022-09" db="EMBL/GenBank/DDBJ databases">
        <title>New species of Phenylobacterium.</title>
        <authorList>
            <person name="Mieszkin S."/>
        </authorList>
    </citation>
    <scope>NUCLEOTIDE SEQUENCE [LARGE SCALE GENOMIC DNA]</scope>
    <source>
        <strain evidence="2 3">HK31-G</strain>
    </source>
</reference>
<evidence type="ECO:0000313" key="2">
    <source>
        <dbReference type="EMBL" id="MFD3263350.1"/>
    </source>
</evidence>
<gene>
    <name evidence="2" type="ORF">OCL97_05125</name>
</gene>
<comment type="caution">
    <text evidence="2">The sequence shown here is derived from an EMBL/GenBank/DDBJ whole genome shotgun (WGS) entry which is preliminary data.</text>
</comment>
<proteinExistence type="predicted"/>
<dbReference type="RefSeq" id="WP_377368189.1">
    <property type="nucleotide sequence ID" value="NZ_JAOTJD010000006.1"/>
</dbReference>
<sequence>MTTPAFQASDRRALLAKIHLGAKDLGLDEDARRDVLEKITGLRSSADCTDRQLIQVLAHYREDLGWTPNGARPAAPQRKPPAPRSERPPAKHPVAKKARALWISLHQLGAVREPSERTLEAFAKRQLGVDRLQWADQSQGFRLIEALKQMAERAGWSQDLASIKPDRQVWTLKARLVSAQVERLGKPYPNYATLTEADLDRLARHLSAEMPRPEAADR</sequence>
<feature type="region of interest" description="Disordered" evidence="1">
    <location>
        <begin position="65"/>
        <end position="92"/>
    </location>
</feature>
<dbReference type="EMBL" id="JAOTJD010000006">
    <property type="protein sequence ID" value="MFD3263350.1"/>
    <property type="molecule type" value="Genomic_DNA"/>
</dbReference>
<keyword evidence="3" id="KW-1185">Reference proteome</keyword>
<evidence type="ECO:0000256" key="1">
    <source>
        <dbReference type="SAM" id="MobiDB-lite"/>
    </source>
</evidence>
<protein>
    <submittedName>
        <fullName evidence="2">Regulatory protein GemA</fullName>
    </submittedName>
</protein>
<dbReference type="Proteomes" id="UP001598130">
    <property type="component" value="Unassembled WGS sequence"/>
</dbReference>
<evidence type="ECO:0000313" key="3">
    <source>
        <dbReference type="Proteomes" id="UP001598130"/>
    </source>
</evidence>